<dbReference type="InterPro" id="IPR052863">
    <property type="entry name" value="RNase_H2_subunit_C"/>
</dbReference>
<dbReference type="EMBL" id="JAZDUA010000656">
    <property type="protein sequence ID" value="KAK7790183.1"/>
    <property type="molecule type" value="Genomic_DNA"/>
</dbReference>
<dbReference type="PANTHER" id="PTHR47063:SF1">
    <property type="entry name" value="RIBONUCLEASE H2 SUBUNIT C"/>
    <property type="match status" value="1"/>
</dbReference>
<accession>A0AAN9V5J2</accession>
<evidence type="ECO:0000313" key="2">
    <source>
        <dbReference type="Proteomes" id="UP001378592"/>
    </source>
</evidence>
<dbReference type="GO" id="GO:0006401">
    <property type="term" value="P:RNA catabolic process"/>
    <property type="evidence" value="ECO:0007669"/>
    <property type="project" value="InterPro"/>
</dbReference>
<dbReference type="GO" id="GO:0032299">
    <property type="term" value="C:ribonuclease H2 complex"/>
    <property type="evidence" value="ECO:0007669"/>
    <property type="project" value="InterPro"/>
</dbReference>
<proteinExistence type="predicted"/>
<sequence length="132" mass="14902">MVIHVKCNSNAFKSESNVHYMPCKINFDGNATVSKYLQPCVKSGSTGLTVSFRGHPLNGKEINLPTNYKGIVLQERVKPLTEDADRNLHVVNTFKSITYWNWDKIPNHDDAFIAAMDWIDIAEALHSPVQDE</sequence>
<reference evidence="1 2" key="1">
    <citation type="submission" date="2024-03" db="EMBL/GenBank/DDBJ databases">
        <title>The genome assembly and annotation of the cricket Gryllus longicercus Weissman &amp; Gray.</title>
        <authorList>
            <person name="Szrajer S."/>
            <person name="Gray D."/>
            <person name="Ylla G."/>
        </authorList>
    </citation>
    <scope>NUCLEOTIDE SEQUENCE [LARGE SCALE GENOMIC DNA]</scope>
    <source>
        <strain evidence="1">DAG 2021-001</strain>
        <tissue evidence="1">Whole body minus gut</tissue>
    </source>
</reference>
<dbReference type="Proteomes" id="UP001378592">
    <property type="component" value="Unassembled WGS sequence"/>
</dbReference>
<dbReference type="AlphaFoldDB" id="A0AAN9V5J2"/>
<organism evidence="1 2">
    <name type="scientific">Gryllus longicercus</name>
    <dbReference type="NCBI Taxonomy" id="2509291"/>
    <lineage>
        <taxon>Eukaryota</taxon>
        <taxon>Metazoa</taxon>
        <taxon>Ecdysozoa</taxon>
        <taxon>Arthropoda</taxon>
        <taxon>Hexapoda</taxon>
        <taxon>Insecta</taxon>
        <taxon>Pterygota</taxon>
        <taxon>Neoptera</taxon>
        <taxon>Polyneoptera</taxon>
        <taxon>Orthoptera</taxon>
        <taxon>Ensifera</taxon>
        <taxon>Gryllidea</taxon>
        <taxon>Grylloidea</taxon>
        <taxon>Gryllidae</taxon>
        <taxon>Gryllinae</taxon>
        <taxon>Gryllus</taxon>
    </lineage>
</organism>
<keyword evidence="2" id="KW-1185">Reference proteome</keyword>
<dbReference type="CDD" id="cd09271">
    <property type="entry name" value="RNase_H2-C"/>
    <property type="match status" value="1"/>
</dbReference>
<evidence type="ECO:0000313" key="1">
    <source>
        <dbReference type="EMBL" id="KAK7790183.1"/>
    </source>
</evidence>
<comment type="caution">
    <text evidence="1">The sequence shown here is derived from an EMBL/GenBank/DDBJ whole genome shotgun (WGS) entry which is preliminary data.</text>
</comment>
<dbReference type="InterPro" id="IPR013924">
    <property type="entry name" value="RNase_H2_suC"/>
</dbReference>
<gene>
    <name evidence="1" type="ORF">R5R35_002956</name>
</gene>
<protein>
    <submittedName>
        <fullName evidence="1">Uncharacterized protein</fullName>
    </submittedName>
</protein>
<dbReference type="PANTHER" id="PTHR47063">
    <property type="entry name" value="RIBONUCLEASE H2 SUBUNIT C"/>
    <property type="match status" value="1"/>
</dbReference>
<name>A0AAN9V5J2_9ORTH</name>
<dbReference type="Gene3D" id="2.40.128.680">
    <property type="match status" value="1"/>
</dbReference>
<dbReference type="Pfam" id="PF08615">
    <property type="entry name" value="RNase_H2_suC"/>
    <property type="match status" value="1"/>
</dbReference>